<dbReference type="Proteomes" id="UP000001511">
    <property type="component" value="Chromosome"/>
</dbReference>
<dbReference type="eggNOG" id="ENOG5032T9K">
    <property type="taxonomic scope" value="Bacteria"/>
</dbReference>
<organism evidence="1 2">
    <name type="scientific">Nostoc azollae (strain 0708)</name>
    <name type="common">Anabaena azollae (strain 0708)</name>
    <dbReference type="NCBI Taxonomy" id="551115"/>
    <lineage>
        <taxon>Bacteria</taxon>
        <taxon>Bacillati</taxon>
        <taxon>Cyanobacteriota</taxon>
        <taxon>Cyanophyceae</taxon>
        <taxon>Nostocales</taxon>
        <taxon>Nostocaceae</taxon>
        <taxon>Trichormus</taxon>
    </lineage>
</organism>
<proteinExistence type="predicted"/>
<evidence type="ECO:0000313" key="2">
    <source>
        <dbReference type="Proteomes" id="UP000001511"/>
    </source>
</evidence>
<dbReference type="EMBL" id="CP002059">
    <property type="protein sequence ID" value="ADI66178.1"/>
    <property type="molecule type" value="Genomic_DNA"/>
</dbReference>
<evidence type="ECO:0000313" key="1">
    <source>
        <dbReference type="EMBL" id="ADI66178.1"/>
    </source>
</evidence>
<dbReference type="HOGENOM" id="CLU_2260844_0_0_3"/>
<dbReference type="KEGG" id="naz:Aazo_5090"/>
<dbReference type="RefSeq" id="WP_013193187.1">
    <property type="nucleotide sequence ID" value="NC_014248.1"/>
</dbReference>
<gene>
    <name evidence="1" type="ordered locus">Aazo_5090</name>
</gene>
<keyword evidence="2" id="KW-1185">Reference proteome</keyword>
<name>D7E008_NOSA0</name>
<reference evidence="1 2" key="1">
    <citation type="journal article" date="2010" name="PLoS ONE">
        <title>Genome erosion in a nitrogen-fixing vertically transmitted endosymbiotic multicellular cyanobacterium.</title>
        <authorList>
            <person name="Ran L."/>
            <person name="Larsson J."/>
            <person name="Vigil-Stenman T."/>
            <person name="Nylander J.A."/>
            <person name="Ininbergs K."/>
            <person name="Zheng W.W."/>
            <person name="Lapidus A."/>
            <person name="Lowry S."/>
            <person name="Haselkorn R."/>
            <person name="Bergman B."/>
        </authorList>
    </citation>
    <scope>NUCLEOTIDE SEQUENCE [LARGE SCALE GENOMIC DNA]</scope>
    <source>
        <strain evidence="1 2">0708</strain>
    </source>
</reference>
<sequence length="103" mass="12033">MNYVLSQAPSGIPFQVSLAVPEIESIFLQDKSLIEKIAKRHFNDLEWQLAQSKPKDFLETVLDKKQSLNDKISRWAEKFITMSWLMQQRGIKQCQGFQVTYIL</sequence>
<accession>D7E008</accession>
<dbReference type="AlphaFoldDB" id="D7E008"/>
<protein>
    <submittedName>
        <fullName evidence="1">Uncharacterized protein</fullName>
    </submittedName>
</protein>